<dbReference type="Gene3D" id="3.20.20.80">
    <property type="entry name" value="Glycosidases"/>
    <property type="match status" value="1"/>
</dbReference>
<dbReference type="GeneID" id="36843409"/>
<evidence type="ECO:0000313" key="5">
    <source>
        <dbReference type="EMBL" id="AVK74457.1"/>
    </source>
</evidence>
<sequence length="488" mass="52660">MTEEGGMDFVVGVAVDHDRQPDYALLARRGVRAYRFPLRWSRVVTSTTFYHDEPAVPLDDNDLAPCRGPDPCARPVADDDVASWPHDDPRWHAIHVGAWAGLPTAEVIVDLDAMHYYRVLMTTLRAHGIKPVPVLDPRDMPPVLRGVIGGWGSLLAIEAYAQFARAAFMQLGHLANLWLGLVLSVEPLGRGPYAHRAMRHMALGHARAASIYYRDLAGATGVARGRFGAIVECGPVALDPSPSLGTDNDGQANLDRLLRVFQGPLAGSTTSTTTTGGHTEDDGFGWGFTQSQKILVSRSADIVVLDCTLPRPATTTMADQDAGSRGTDDPTRHAADDMTLTIDRAAATLPGAILVVCDGSVPNAPPYDPPYTADSDNMDQHLGDRTDLEDDHTLGLSDTMHVCHLCLFDRDGGDCVNGVDNTDGQDTVAIADNDLYDDEYDQEMATCLRGRLDAVRAAASAGRPVSAYLLRLPRSRALSPPYADPFCL</sequence>
<keyword evidence="3" id="KW-0326">Glycosidase</keyword>
<proteinExistence type="inferred from homology"/>
<dbReference type="SUPFAM" id="SSF51445">
    <property type="entry name" value="(Trans)glycosidases"/>
    <property type="match status" value="1"/>
</dbReference>
<evidence type="ECO:0000256" key="1">
    <source>
        <dbReference type="ARBA" id="ARBA00010838"/>
    </source>
</evidence>
<dbReference type="PANTHER" id="PTHR10353:SF36">
    <property type="entry name" value="LP05116P"/>
    <property type="match status" value="1"/>
</dbReference>
<dbReference type="GO" id="GO:0008422">
    <property type="term" value="F:beta-glucosidase activity"/>
    <property type="evidence" value="ECO:0007669"/>
    <property type="project" value="TreeGrafter"/>
</dbReference>
<dbReference type="Proteomes" id="UP000248852">
    <property type="component" value="Segment"/>
</dbReference>
<dbReference type="KEGG" id="vg:36843409"/>
<dbReference type="EMBL" id="MG011689">
    <property type="protein sequence ID" value="AVK74457.1"/>
    <property type="molecule type" value="Genomic_DNA"/>
</dbReference>
<dbReference type="InterPro" id="IPR001360">
    <property type="entry name" value="Glyco_hydro_1"/>
</dbReference>
<dbReference type="RefSeq" id="YP_009482726.1">
    <property type="nucleotide sequence ID" value="NC_037667.1"/>
</dbReference>
<dbReference type="PANTHER" id="PTHR10353">
    <property type="entry name" value="GLYCOSYL HYDROLASE"/>
    <property type="match status" value="1"/>
</dbReference>
<comment type="similarity">
    <text evidence="1">Belongs to the glycosyl hydrolase 1 family.</text>
</comment>
<feature type="region of interest" description="Disordered" evidence="4">
    <location>
        <begin position="313"/>
        <end position="333"/>
    </location>
</feature>
<protein>
    <submittedName>
        <fullName evidence="5">Glycosyl hydrolase family 1 incomplete domain containing protein</fullName>
    </submittedName>
</protein>
<dbReference type="InterPro" id="IPR017853">
    <property type="entry name" value="GH"/>
</dbReference>
<evidence type="ECO:0000256" key="3">
    <source>
        <dbReference type="ARBA" id="ARBA00023295"/>
    </source>
</evidence>
<name>A0A2U7U7Q7_9VIRU</name>
<dbReference type="GO" id="GO:0005975">
    <property type="term" value="P:carbohydrate metabolic process"/>
    <property type="evidence" value="ECO:0007669"/>
    <property type="project" value="InterPro"/>
</dbReference>
<accession>A0A2U7U7Q7</accession>
<evidence type="ECO:0000256" key="4">
    <source>
        <dbReference type="SAM" id="MobiDB-lite"/>
    </source>
</evidence>
<gene>
    <name evidence="5" type="ORF">pqer_cds_35</name>
</gene>
<reference evidence="5" key="1">
    <citation type="journal article" date="2018" name="Nat. Commun.">
        <title>Diversity and evolution of the emerging Pandoraviridae family.</title>
        <authorList>
            <person name="Legendre M."/>
            <person name="Fabre E."/>
            <person name="Poirot O."/>
            <person name="Jeudy S."/>
            <person name="Lartigue A."/>
            <person name="Alempic J.M."/>
            <person name="Beucher L."/>
            <person name="Philippe N."/>
            <person name="Bertaux L."/>
            <person name="Christo-Foroux E."/>
            <person name="Labadie K."/>
            <person name="Coute Y."/>
            <person name="Abergel C."/>
            <person name="Claverie J.M."/>
        </authorList>
    </citation>
    <scope>NUCLEOTIDE SEQUENCE [LARGE SCALE GENOMIC DNA]</scope>
    <source>
        <strain evidence="5">Quercus</strain>
    </source>
</reference>
<dbReference type="Pfam" id="PF00232">
    <property type="entry name" value="Glyco_hydro_1"/>
    <property type="match status" value="1"/>
</dbReference>
<keyword evidence="2 5" id="KW-0378">Hydrolase</keyword>
<organism evidence="5">
    <name type="scientific">Pandoravirus quercus</name>
    <dbReference type="NCBI Taxonomy" id="2107709"/>
    <lineage>
        <taxon>Viruses</taxon>
        <taxon>Pandoravirus</taxon>
    </lineage>
</organism>
<evidence type="ECO:0000256" key="2">
    <source>
        <dbReference type="ARBA" id="ARBA00022801"/>
    </source>
</evidence>